<keyword evidence="1" id="KW-0456">Lyase</keyword>
<accession>A0A161QZ52</accession>
<protein>
    <submittedName>
        <fullName evidence="3">3-isopropylmalate dehydratase</fullName>
    </submittedName>
</protein>
<dbReference type="PANTHER" id="PTHR43345">
    <property type="entry name" value="3-ISOPROPYLMALATE DEHYDRATASE SMALL SUBUNIT 2-RELATED-RELATED"/>
    <property type="match status" value="1"/>
</dbReference>
<dbReference type="EMBL" id="LPZR01000209">
    <property type="protein sequence ID" value="KYO50038.1"/>
    <property type="molecule type" value="Genomic_DNA"/>
</dbReference>
<proteinExistence type="predicted"/>
<dbReference type="GO" id="GO:0016829">
    <property type="term" value="F:lyase activity"/>
    <property type="evidence" value="ECO:0007669"/>
    <property type="project" value="UniProtKB-KW"/>
</dbReference>
<comment type="caution">
    <text evidence="3">The sequence shown here is derived from an EMBL/GenBank/DDBJ whole genome shotgun (WGS) entry which is preliminary data.</text>
</comment>
<dbReference type="OrthoDB" id="9777465at2"/>
<dbReference type="InterPro" id="IPR015928">
    <property type="entry name" value="Aconitase/3IPM_dehydase_swvl"/>
</dbReference>
<dbReference type="EMBL" id="DMAI01000092">
    <property type="protein sequence ID" value="HAE46903.1"/>
    <property type="molecule type" value="Genomic_DNA"/>
</dbReference>
<dbReference type="SUPFAM" id="SSF52016">
    <property type="entry name" value="LeuD/IlvD-like"/>
    <property type="match status" value="1"/>
</dbReference>
<gene>
    <name evidence="3" type="ORF">AUP44_14815</name>
    <name evidence="2" type="ORF">DCK97_05735</name>
</gene>
<dbReference type="Gene3D" id="3.20.19.10">
    <property type="entry name" value="Aconitase, domain 4"/>
    <property type="match status" value="1"/>
</dbReference>
<dbReference type="InterPro" id="IPR050075">
    <property type="entry name" value="LeuD"/>
</dbReference>
<dbReference type="RefSeq" id="WP_062769067.1">
    <property type="nucleotide sequence ID" value="NZ_CP121027.1"/>
</dbReference>
<evidence type="ECO:0000313" key="3">
    <source>
        <dbReference type="EMBL" id="KYO50038.1"/>
    </source>
</evidence>
<dbReference type="Proteomes" id="UP000075787">
    <property type="component" value="Unassembled WGS sequence"/>
</dbReference>
<evidence type="ECO:0000256" key="1">
    <source>
        <dbReference type="ARBA" id="ARBA00023239"/>
    </source>
</evidence>
<evidence type="ECO:0000313" key="2">
    <source>
        <dbReference type="EMBL" id="HAE46903.1"/>
    </source>
</evidence>
<reference evidence="3 4" key="1">
    <citation type="submission" date="2015-12" db="EMBL/GenBank/DDBJ databases">
        <title>Genome sequence of Tistrella mobilis MCCC 1A02139.</title>
        <authorList>
            <person name="Lu L."/>
            <person name="Lai Q."/>
            <person name="Shao Z."/>
            <person name="Qian P."/>
        </authorList>
    </citation>
    <scope>NUCLEOTIDE SEQUENCE [LARGE SCALE GENOMIC DNA]</scope>
    <source>
        <strain evidence="3 4">MCCC 1A02139</strain>
    </source>
</reference>
<dbReference type="Proteomes" id="UP000257706">
    <property type="component" value="Unassembled WGS sequence"/>
</dbReference>
<evidence type="ECO:0000313" key="5">
    <source>
        <dbReference type="Proteomes" id="UP000257706"/>
    </source>
</evidence>
<evidence type="ECO:0000313" key="4">
    <source>
        <dbReference type="Proteomes" id="UP000075787"/>
    </source>
</evidence>
<organism evidence="3 4">
    <name type="scientific">Tistrella mobilis</name>
    <dbReference type="NCBI Taxonomy" id="171437"/>
    <lineage>
        <taxon>Bacteria</taxon>
        <taxon>Pseudomonadati</taxon>
        <taxon>Pseudomonadota</taxon>
        <taxon>Alphaproteobacteria</taxon>
        <taxon>Geminicoccales</taxon>
        <taxon>Geminicoccaceae</taxon>
        <taxon>Tistrella</taxon>
    </lineage>
</organism>
<dbReference type="AlphaFoldDB" id="A0A161QZ52"/>
<sequence>MPSDAQDLKLPAIRGRVAWVFDQPDYDVDQIVGVKNIKIQDLDQLAAIAMADQDPDFAARTAPGDVLVAADNFGYGHPHAPPMRAMRHLGIAAVIAEGFAPTYYRGEMSLGFPQIACPGVLGLAQRGDELEIDWDRHLVVNHSRGRSLPFEPPSPAERRLLALGGHLPALKAALGV</sequence>
<dbReference type="PANTHER" id="PTHR43345:SF2">
    <property type="entry name" value="3-ISOPROPYLMALATE DEHYDRATASE SMALL SUBUNIT 1"/>
    <property type="match status" value="1"/>
</dbReference>
<dbReference type="GeneID" id="97243658"/>
<name>A0A161QZ52_9PROT</name>
<reference evidence="2 5" key="2">
    <citation type="journal article" date="2018" name="Nat. Biotechnol.">
        <title>A standardized bacterial taxonomy based on genome phylogeny substantially revises the tree of life.</title>
        <authorList>
            <person name="Parks D.H."/>
            <person name="Chuvochina M."/>
            <person name="Waite D.W."/>
            <person name="Rinke C."/>
            <person name="Skarshewski A."/>
            <person name="Chaumeil P.A."/>
            <person name="Hugenholtz P."/>
        </authorList>
    </citation>
    <scope>NUCLEOTIDE SEQUENCE [LARGE SCALE GENOMIC DNA]</scope>
    <source>
        <strain evidence="2">UBA8739</strain>
    </source>
</reference>